<evidence type="ECO:0000313" key="1">
    <source>
        <dbReference type="EMBL" id="QBD76997.1"/>
    </source>
</evidence>
<dbReference type="Gene3D" id="3.30.70.120">
    <property type="match status" value="1"/>
</dbReference>
<accession>A0A4P6JNT9</accession>
<dbReference type="PANTHER" id="PTHR41774">
    <property type="match status" value="1"/>
</dbReference>
<dbReference type="AlphaFoldDB" id="A0A4P6JNT9"/>
<dbReference type="EMBL" id="CP035758">
    <property type="protein sequence ID" value="QBD76997.1"/>
    <property type="molecule type" value="Genomic_DNA"/>
</dbReference>
<dbReference type="Proteomes" id="UP000290365">
    <property type="component" value="Chromosome"/>
</dbReference>
<proteinExistence type="predicted"/>
<keyword evidence="2" id="KW-1185">Reference proteome</keyword>
<dbReference type="RefSeq" id="WP_129888061.1">
    <property type="nucleotide sequence ID" value="NZ_CP035758.1"/>
</dbReference>
<reference evidence="1 2" key="1">
    <citation type="submission" date="2019-01" db="EMBL/GenBank/DDBJ databases">
        <title>Ktedonosporobacter rubrisoli SCAWS-G2.</title>
        <authorList>
            <person name="Huang Y."/>
            <person name="Yan B."/>
        </authorList>
    </citation>
    <scope>NUCLEOTIDE SEQUENCE [LARGE SCALE GENOMIC DNA]</scope>
    <source>
        <strain evidence="1 2">SCAWS-G2</strain>
    </source>
</reference>
<dbReference type="InterPro" id="IPR036069">
    <property type="entry name" value="DUF34/NIF3_sf"/>
</dbReference>
<name>A0A4P6JNT9_KTERU</name>
<dbReference type="KEGG" id="kbs:EPA93_13685"/>
<dbReference type="SUPFAM" id="SSF102705">
    <property type="entry name" value="NIF3 (NGG1p interacting factor 3)-like"/>
    <property type="match status" value="1"/>
</dbReference>
<gene>
    <name evidence="1" type="ORF">EPA93_13685</name>
</gene>
<dbReference type="InterPro" id="IPR015867">
    <property type="entry name" value="N-reg_PII/ATP_PRibTrfase_C"/>
</dbReference>
<dbReference type="OrthoDB" id="1690807at2"/>
<protein>
    <submittedName>
        <fullName evidence="1">Cytochrome C biogenesis protein</fullName>
    </submittedName>
</protein>
<dbReference type="PANTHER" id="PTHR41774:SF1">
    <property type="entry name" value="NGG1P INTERACTING FACTOR NIF3"/>
    <property type="match status" value="1"/>
</dbReference>
<organism evidence="1 2">
    <name type="scientific">Ktedonosporobacter rubrisoli</name>
    <dbReference type="NCBI Taxonomy" id="2509675"/>
    <lineage>
        <taxon>Bacteria</taxon>
        <taxon>Bacillati</taxon>
        <taxon>Chloroflexota</taxon>
        <taxon>Ktedonobacteria</taxon>
        <taxon>Ktedonobacterales</taxon>
        <taxon>Ktedonosporobacteraceae</taxon>
        <taxon>Ktedonosporobacter</taxon>
    </lineage>
</organism>
<evidence type="ECO:0000313" key="2">
    <source>
        <dbReference type="Proteomes" id="UP000290365"/>
    </source>
</evidence>
<sequence>MDEIKEFKIETHIPEEYVERLRDELHLVGAGRVGNYDHCLSISQVRGYWRPLSGARPFAGTPGEICEGRECNVEVRCARQYIAEALAAIRRVHPYEEPLINVIPLFNQFFEDGRSGREREGKRE</sequence>